<organism evidence="1 2">
    <name type="scientific">Photobacterium damselae subsp. damselae</name>
    <name type="common">Listonella damsela</name>
    <dbReference type="NCBI Taxonomy" id="85581"/>
    <lineage>
        <taxon>Bacteria</taxon>
        <taxon>Pseudomonadati</taxon>
        <taxon>Pseudomonadota</taxon>
        <taxon>Gammaproteobacteria</taxon>
        <taxon>Vibrionales</taxon>
        <taxon>Vibrionaceae</taxon>
        <taxon>Photobacterium</taxon>
    </lineage>
</organism>
<protein>
    <submittedName>
        <fullName evidence="1">DUF3080 domain-containing protein</fullName>
    </submittedName>
</protein>
<dbReference type="Proteomes" id="UP000533429">
    <property type="component" value="Unassembled WGS sequence"/>
</dbReference>
<reference evidence="1 2" key="1">
    <citation type="submission" date="2020-06" db="EMBL/GenBank/DDBJ databases">
        <title>Photobacterium damselae subsp. damselae comparative genomics.</title>
        <authorList>
            <person name="Osorio C.R."/>
        </authorList>
    </citation>
    <scope>NUCLEOTIDE SEQUENCE [LARGE SCALE GENOMIC DNA]</scope>
    <source>
        <strain evidence="1 2">TW250/03</strain>
    </source>
</reference>
<dbReference type="Pfam" id="PF11279">
    <property type="entry name" value="DUF3080"/>
    <property type="match status" value="1"/>
</dbReference>
<dbReference type="InterPro" id="IPR021431">
    <property type="entry name" value="DUF3080"/>
</dbReference>
<accession>A0A850QXH8</accession>
<evidence type="ECO:0000313" key="2">
    <source>
        <dbReference type="Proteomes" id="UP000533429"/>
    </source>
</evidence>
<dbReference type="AlphaFoldDB" id="A0A850QXH8"/>
<comment type="caution">
    <text evidence="1">The sequence shown here is derived from an EMBL/GenBank/DDBJ whole genome shotgun (WGS) entry which is preliminary data.</text>
</comment>
<gene>
    <name evidence="1" type="ORF">HWA77_12730</name>
</gene>
<evidence type="ECO:0000313" key="1">
    <source>
        <dbReference type="EMBL" id="NVP01078.1"/>
    </source>
</evidence>
<proteinExistence type="predicted"/>
<sequence length="361" mass="42634">MVCNPLRYLSFSVWFLFIVILNGCDTLSSSDSPFHIYAQRLANVLDTSFDEQTVNTHLDIIPYPDNRDIYQTIPDIRIGLLDAYELRQCGLFHLIAERNSVLGKVQDKTRQLRYEILFLQGLRTCLATLDTKTDLYQQLVSIEQQKQQQIPQYLWNMLFTGEEWRKQFVINYQWINSKQQNGFHSFLDAVRLVNYLSQSTEQQAIIPSNQLDLLLQSQAKLYKNPYFGRLLYSLAQSTAWLNTITHMLKDHQESVYCGPGRNNQKAQYLNNVFYKYYSQDIQSYLATLSSQYQQLQPLLLELYQHSLRHGITPSPRMSRYSQYYFANHLYRNFKQATLEHVEYWKTLFKRCNFPVGNNQAQ</sequence>
<dbReference type="EMBL" id="JABXOR010000788">
    <property type="protein sequence ID" value="NVP01078.1"/>
    <property type="molecule type" value="Genomic_DNA"/>
</dbReference>
<name>A0A850QXH8_PHODD</name>